<dbReference type="InterPro" id="IPR009057">
    <property type="entry name" value="Homeodomain-like_sf"/>
</dbReference>
<comment type="subcellular location">
    <subcellularLocation>
        <location evidence="1 5 6">Nucleus</location>
    </subcellularLocation>
</comment>
<organism evidence="8 9">
    <name type="scientific">Acanthoscelides obtectus</name>
    <name type="common">Bean weevil</name>
    <name type="synonym">Bruchus obtectus</name>
    <dbReference type="NCBI Taxonomy" id="200917"/>
    <lineage>
        <taxon>Eukaryota</taxon>
        <taxon>Metazoa</taxon>
        <taxon>Ecdysozoa</taxon>
        <taxon>Arthropoda</taxon>
        <taxon>Hexapoda</taxon>
        <taxon>Insecta</taxon>
        <taxon>Pterygota</taxon>
        <taxon>Neoptera</taxon>
        <taxon>Endopterygota</taxon>
        <taxon>Coleoptera</taxon>
        <taxon>Polyphaga</taxon>
        <taxon>Cucujiformia</taxon>
        <taxon>Chrysomeloidea</taxon>
        <taxon>Chrysomelidae</taxon>
        <taxon>Bruchinae</taxon>
        <taxon>Bruchini</taxon>
        <taxon>Acanthoscelides</taxon>
    </lineage>
</organism>
<dbReference type="PANTHER" id="PTHR45664:SF12">
    <property type="entry name" value="PANCREAS_DUODENUM HOMEOBOX PROTEIN 1"/>
    <property type="match status" value="1"/>
</dbReference>
<protein>
    <recommendedName>
        <fullName evidence="7">Homeobox domain-containing protein</fullName>
    </recommendedName>
</protein>
<sequence length="246" mass="29311">MICHDVDQIAKSDAQRRYFKDMIVAGLSIENTSDFDDFVCNVYIPLGTQYHNHLVQQSKTFFQATANKPQSDNVRKFIHIQNDIEIDWHVSSDTLYSSSPFYKRYLNLIKKITSTSSKTEKKYFNQDMLQVAAKKNLYPKINRNTYLHRILKHNASKSKRVRTAYTPYQLQLEKQFDTNTYLSRPSRIQVAEELDLVERQIKALFQNRRMKYKIRINGFVTQYFLSQNLPNYWIICQFQLHTLYYS</sequence>
<evidence type="ECO:0000256" key="3">
    <source>
        <dbReference type="ARBA" id="ARBA00023155"/>
    </source>
</evidence>
<evidence type="ECO:0000313" key="8">
    <source>
        <dbReference type="EMBL" id="CAH1998768.1"/>
    </source>
</evidence>
<dbReference type="Proteomes" id="UP001152888">
    <property type="component" value="Unassembled WGS sequence"/>
</dbReference>
<name>A0A9P0LTR0_ACAOB</name>
<evidence type="ECO:0000313" key="9">
    <source>
        <dbReference type="Proteomes" id="UP001152888"/>
    </source>
</evidence>
<dbReference type="OrthoDB" id="6159439at2759"/>
<evidence type="ECO:0000256" key="6">
    <source>
        <dbReference type="RuleBase" id="RU000682"/>
    </source>
</evidence>
<evidence type="ECO:0000256" key="4">
    <source>
        <dbReference type="ARBA" id="ARBA00023242"/>
    </source>
</evidence>
<dbReference type="GO" id="GO:0000981">
    <property type="term" value="F:DNA-binding transcription factor activity, RNA polymerase II-specific"/>
    <property type="evidence" value="ECO:0007669"/>
    <property type="project" value="TreeGrafter"/>
</dbReference>
<feature type="domain" description="Homeobox" evidence="7">
    <location>
        <begin position="156"/>
        <end position="215"/>
    </location>
</feature>
<reference evidence="8" key="1">
    <citation type="submission" date="2022-03" db="EMBL/GenBank/DDBJ databases">
        <authorList>
            <person name="Sayadi A."/>
        </authorList>
    </citation>
    <scope>NUCLEOTIDE SEQUENCE</scope>
</reference>
<dbReference type="GO" id="GO:0009893">
    <property type="term" value="P:positive regulation of metabolic process"/>
    <property type="evidence" value="ECO:0007669"/>
    <property type="project" value="UniProtKB-ARBA"/>
</dbReference>
<keyword evidence="9" id="KW-1185">Reference proteome</keyword>
<dbReference type="AlphaFoldDB" id="A0A9P0LTR0"/>
<dbReference type="SMART" id="SM00389">
    <property type="entry name" value="HOX"/>
    <property type="match status" value="1"/>
</dbReference>
<accession>A0A9P0LTR0</accession>
<gene>
    <name evidence="8" type="ORF">ACAOBT_LOCUS24562</name>
</gene>
<evidence type="ECO:0000256" key="2">
    <source>
        <dbReference type="ARBA" id="ARBA00023125"/>
    </source>
</evidence>
<dbReference type="CDD" id="cd00086">
    <property type="entry name" value="homeodomain"/>
    <property type="match status" value="1"/>
</dbReference>
<feature type="DNA-binding region" description="Homeobox" evidence="5">
    <location>
        <begin position="158"/>
        <end position="216"/>
    </location>
</feature>
<evidence type="ECO:0000256" key="1">
    <source>
        <dbReference type="ARBA" id="ARBA00004123"/>
    </source>
</evidence>
<keyword evidence="3 5" id="KW-0371">Homeobox</keyword>
<dbReference type="Gene3D" id="1.10.10.60">
    <property type="entry name" value="Homeodomain-like"/>
    <property type="match status" value="1"/>
</dbReference>
<dbReference type="GO" id="GO:0005634">
    <property type="term" value="C:nucleus"/>
    <property type="evidence" value="ECO:0007669"/>
    <property type="project" value="UniProtKB-SubCell"/>
</dbReference>
<evidence type="ECO:0000259" key="7">
    <source>
        <dbReference type="PROSITE" id="PS50071"/>
    </source>
</evidence>
<keyword evidence="2 5" id="KW-0238">DNA-binding</keyword>
<dbReference type="EMBL" id="CAKOFQ010007340">
    <property type="protein sequence ID" value="CAH1998768.1"/>
    <property type="molecule type" value="Genomic_DNA"/>
</dbReference>
<comment type="caution">
    <text evidence="8">The sequence shown here is derived from an EMBL/GenBank/DDBJ whole genome shotgun (WGS) entry which is preliminary data.</text>
</comment>
<dbReference type="PROSITE" id="PS50071">
    <property type="entry name" value="HOMEOBOX_2"/>
    <property type="match status" value="1"/>
</dbReference>
<dbReference type="InterPro" id="IPR001356">
    <property type="entry name" value="HD"/>
</dbReference>
<dbReference type="SUPFAM" id="SSF46689">
    <property type="entry name" value="Homeodomain-like"/>
    <property type="match status" value="1"/>
</dbReference>
<dbReference type="Pfam" id="PF00046">
    <property type="entry name" value="Homeodomain"/>
    <property type="match status" value="1"/>
</dbReference>
<proteinExistence type="predicted"/>
<keyword evidence="4 5" id="KW-0539">Nucleus</keyword>
<evidence type="ECO:0000256" key="5">
    <source>
        <dbReference type="PROSITE-ProRule" id="PRU00108"/>
    </source>
</evidence>
<dbReference type="PANTHER" id="PTHR45664">
    <property type="entry name" value="PROTEIN ZERKNUELLT 1-RELATED"/>
    <property type="match status" value="1"/>
</dbReference>
<dbReference type="GO" id="GO:0000978">
    <property type="term" value="F:RNA polymerase II cis-regulatory region sequence-specific DNA binding"/>
    <property type="evidence" value="ECO:0007669"/>
    <property type="project" value="TreeGrafter"/>
</dbReference>